<dbReference type="PANTHER" id="PTHR48022:SF5">
    <property type="entry name" value="ALPHA-GLUCOSIDES PERMEASE MPH2-RELATED"/>
    <property type="match status" value="1"/>
</dbReference>
<keyword evidence="6 9" id="KW-0472">Membrane</keyword>
<evidence type="ECO:0000256" key="2">
    <source>
        <dbReference type="ARBA" id="ARBA00010992"/>
    </source>
</evidence>
<dbReference type="Gene3D" id="1.20.1250.20">
    <property type="entry name" value="MFS general substrate transporter like domains"/>
    <property type="match status" value="1"/>
</dbReference>
<dbReference type="InterPro" id="IPR020846">
    <property type="entry name" value="MFS_dom"/>
</dbReference>
<evidence type="ECO:0000256" key="9">
    <source>
        <dbReference type="SAM" id="Phobius"/>
    </source>
</evidence>
<feature type="region of interest" description="Disordered" evidence="8">
    <location>
        <begin position="1"/>
        <end position="26"/>
    </location>
</feature>
<keyword evidence="3 7" id="KW-0813">Transport</keyword>
<feature type="transmembrane region" description="Helical" evidence="9">
    <location>
        <begin position="182"/>
        <end position="205"/>
    </location>
</feature>
<feature type="transmembrane region" description="Helical" evidence="9">
    <location>
        <begin position="342"/>
        <end position="359"/>
    </location>
</feature>
<gene>
    <name evidence="11" type="ORF">HYFRA_00012506</name>
</gene>
<keyword evidence="4 9" id="KW-0812">Transmembrane</keyword>
<dbReference type="PROSITE" id="PS50850">
    <property type="entry name" value="MFS"/>
    <property type="match status" value="1"/>
</dbReference>
<dbReference type="GO" id="GO:0005351">
    <property type="term" value="F:carbohydrate:proton symporter activity"/>
    <property type="evidence" value="ECO:0007669"/>
    <property type="project" value="TreeGrafter"/>
</dbReference>
<feature type="region of interest" description="Disordered" evidence="8">
    <location>
        <begin position="534"/>
        <end position="555"/>
    </location>
</feature>
<evidence type="ECO:0000313" key="12">
    <source>
        <dbReference type="Proteomes" id="UP000696280"/>
    </source>
</evidence>
<feature type="transmembrane region" description="Helical" evidence="9">
    <location>
        <begin position="397"/>
        <end position="422"/>
    </location>
</feature>
<dbReference type="InterPro" id="IPR005828">
    <property type="entry name" value="MFS_sugar_transport-like"/>
</dbReference>
<feature type="domain" description="Major facilitator superfamily (MFS) profile" evidence="10">
    <location>
        <begin position="47"/>
        <end position="493"/>
    </location>
</feature>
<dbReference type="InterPro" id="IPR003663">
    <property type="entry name" value="Sugar/inositol_transpt"/>
</dbReference>
<dbReference type="Proteomes" id="UP000696280">
    <property type="component" value="Unassembled WGS sequence"/>
</dbReference>
<keyword evidence="12" id="KW-1185">Reference proteome</keyword>
<feature type="compositionally biased region" description="Polar residues" evidence="8">
    <location>
        <begin position="1"/>
        <end position="13"/>
    </location>
</feature>
<comment type="subcellular location">
    <subcellularLocation>
        <location evidence="1">Membrane</location>
        <topology evidence="1">Multi-pass membrane protein</topology>
    </subcellularLocation>
</comment>
<comment type="caution">
    <text evidence="11">The sequence shown here is derived from an EMBL/GenBank/DDBJ whole genome shotgun (WGS) entry which is preliminary data.</text>
</comment>
<dbReference type="NCBIfam" id="TIGR00879">
    <property type="entry name" value="SP"/>
    <property type="match status" value="1"/>
</dbReference>
<feature type="transmembrane region" description="Helical" evidence="9">
    <location>
        <begin position="434"/>
        <end position="452"/>
    </location>
</feature>
<evidence type="ECO:0000256" key="7">
    <source>
        <dbReference type="RuleBase" id="RU003346"/>
    </source>
</evidence>
<evidence type="ECO:0000313" key="11">
    <source>
        <dbReference type="EMBL" id="CAG8957026.1"/>
    </source>
</evidence>
<feature type="transmembrane region" description="Helical" evidence="9">
    <location>
        <begin position="136"/>
        <end position="161"/>
    </location>
</feature>
<feature type="transmembrane region" description="Helical" evidence="9">
    <location>
        <begin position="211"/>
        <end position="233"/>
    </location>
</feature>
<dbReference type="EMBL" id="CAJVRL010000076">
    <property type="protein sequence ID" value="CAG8957026.1"/>
    <property type="molecule type" value="Genomic_DNA"/>
</dbReference>
<feature type="transmembrane region" description="Helical" evidence="9">
    <location>
        <begin position="304"/>
        <end position="322"/>
    </location>
</feature>
<sequence>MATNTVSHNTSAIGNEGSAAESRDATFDEQEMSLEDNVKLYWPGVLWALNVSFSLIMEGFDIVLLQSLYAMPQFNQKYGVLADDGTYTIPASWKTALSNGALCGQIIGLFFGGFFVDRYGYKKTITGAQLLMKATIFALFFAPNVQILLLGEILCGVPWGMFQCMATAYSSDVVSLKLRPILCTWGNACWVIGQLIASSVLRGMLDRADQWAYRIPFALQWVFTLPLWIYIIYGPESPWWLVRKNRIPEAKQVILRLTSRTNTTFDPDAYVAMMTETNEHEALISAGTSYLDCFKGTNLRRTECASLVWLIQATCGSTFMGYSTYFYQQAGLPTKMAFNFTMGQYAIGIVGTLGSWFLIGYMGRRAIYLVGCCILFYLLLQTGFISLLPETNKPSRWAIGSSLLVYTFIYDLTVGPICYALISELSSTRLKSKTIVISRMTYIVGSIISNFITNYQLTPRPTGWDWGARSAFFWAASCALCVLWIYFRLPEPKGRTCGEMDVLFECKISARKFKETRIEDLVLTANMSTGVASSMATEEAGKRTAGNPIRSRDLV</sequence>
<dbReference type="PANTHER" id="PTHR48022">
    <property type="entry name" value="PLASTIDIC GLUCOSE TRANSPORTER 4"/>
    <property type="match status" value="1"/>
</dbReference>
<dbReference type="GO" id="GO:0016020">
    <property type="term" value="C:membrane"/>
    <property type="evidence" value="ECO:0007669"/>
    <property type="project" value="UniProtKB-SubCell"/>
</dbReference>
<dbReference type="AlphaFoldDB" id="A0A9N9KZP0"/>
<comment type="similarity">
    <text evidence="2 7">Belongs to the major facilitator superfamily. Sugar transporter (TC 2.A.1.1) family.</text>
</comment>
<dbReference type="InterPro" id="IPR050360">
    <property type="entry name" value="MFS_Sugar_Transporters"/>
</dbReference>
<evidence type="ECO:0000256" key="4">
    <source>
        <dbReference type="ARBA" id="ARBA00022692"/>
    </source>
</evidence>
<organism evidence="11 12">
    <name type="scientific">Hymenoscyphus fraxineus</name>
    <dbReference type="NCBI Taxonomy" id="746836"/>
    <lineage>
        <taxon>Eukaryota</taxon>
        <taxon>Fungi</taxon>
        <taxon>Dikarya</taxon>
        <taxon>Ascomycota</taxon>
        <taxon>Pezizomycotina</taxon>
        <taxon>Leotiomycetes</taxon>
        <taxon>Helotiales</taxon>
        <taxon>Helotiaceae</taxon>
        <taxon>Hymenoscyphus</taxon>
    </lineage>
</organism>
<keyword evidence="5 9" id="KW-1133">Transmembrane helix</keyword>
<proteinExistence type="inferred from homology"/>
<evidence type="ECO:0000256" key="1">
    <source>
        <dbReference type="ARBA" id="ARBA00004141"/>
    </source>
</evidence>
<name>A0A9N9KZP0_9HELO</name>
<accession>A0A9N9KZP0</accession>
<dbReference type="FunFam" id="1.20.1250.20:FF:000078">
    <property type="entry name" value="MFS maltose transporter, putative"/>
    <property type="match status" value="1"/>
</dbReference>
<dbReference type="InterPro" id="IPR036259">
    <property type="entry name" value="MFS_trans_sf"/>
</dbReference>
<protein>
    <recommendedName>
        <fullName evidence="10">Major facilitator superfamily (MFS) profile domain-containing protein</fullName>
    </recommendedName>
</protein>
<feature type="transmembrane region" description="Helical" evidence="9">
    <location>
        <begin position="366"/>
        <end position="385"/>
    </location>
</feature>
<feature type="transmembrane region" description="Helical" evidence="9">
    <location>
        <begin position="96"/>
        <end position="116"/>
    </location>
</feature>
<dbReference type="OrthoDB" id="6612291at2759"/>
<feature type="transmembrane region" description="Helical" evidence="9">
    <location>
        <begin position="472"/>
        <end position="489"/>
    </location>
</feature>
<evidence type="ECO:0000256" key="8">
    <source>
        <dbReference type="SAM" id="MobiDB-lite"/>
    </source>
</evidence>
<dbReference type="SUPFAM" id="SSF103473">
    <property type="entry name" value="MFS general substrate transporter"/>
    <property type="match status" value="1"/>
</dbReference>
<dbReference type="Pfam" id="PF00083">
    <property type="entry name" value="Sugar_tr"/>
    <property type="match status" value="1"/>
</dbReference>
<reference evidence="11" key="1">
    <citation type="submission" date="2021-07" db="EMBL/GenBank/DDBJ databases">
        <authorList>
            <person name="Durling M."/>
        </authorList>
    </citation>
    <scope>NUCLEOTIDE SEQUENCE</scope>
</reference>
<evidence type="ECO:0000256" key="6">
    <source>
        <dbReference type="ARBA" id="ARBA00023136"/>
    </source>
</evidence>
<evidence type="ECO:0000256" key="5">
    <source>
        <dbReference type="ARBA" id="ARBA00022989"/>
    </source>
</evidence>
<evidence type="ECO:0000256" key="3">
    <source>
        <dbReference type="ARBA" id="ARBA00022448"/>
    </source>
</evidence>
<evidence type="ECO:0000259" key="10">
    <source>
        <dbReference type="PROSITE" id="PS50850"/>
    </source>
</evidence>